<dbReference type="AlphaFoldDB" id="A0A5C3MCI1"/>
<proteinExistence type="predicted"/>
<feature type="signal peptide" evidence="1">
    <location>
        <begin position="1"/>
        <end position="20"/>
    </location>
</feature>
<dbReference type="Proteomes" id="UP000308652">
    <property type="component" value="Unassembled WGS sequence"/>
</dbReference>
<gene>
    <name evidence="2" type="ORF">BDQ12DRAFT_677670</name>
</gene>
<name>A0A5C3MCI1_9AGAR</name>
<sequence>MKYLCLQAACVGLLWADALATAVVSSGAAEAPSRPLRSQDDLCSDAEHSAQHFLSHSNANLPEGTYIITGVNSTFAFRDYLLRCTETVVKRLLLSDASEHDLENHFGGYQSLLVDMNEKEREEIRHHNTKLDIQWREQSNGRTEAVATILDTVAPNLEALSYLAYHGDLWFSDPCYECIGERPEGIRNILFGRTFPLLKELTVRDTPESLFLAVCHGAFGSEFPTLTHLHLAGQIYCPVIGSAYLANMKYLRVSGEGGLEEVIGGREERRADPFPGLLGVMQDYLFPLEQRLAFVPPNTTLIVQPAYMPSGGDANMWDPKSCYYSPCYTDAISYHRYVLWLLARHDLHVHLPYEEDFEKHSLETSLFPMSRAISEFSDRSRGGEGEWAIPERPSKEDFWWLRNVTEVPGNCEEYQDSRISYH</sequence>
<evidence type="ECO:0000256" key="1">
    <source>
        <dbReference type="SAM" id="SignalP"/>
    </source>
</evidence>
<reference evidence="2 3" key="1">
    <citation type="journal article" date="2019" name="Nat. Ecol. Evol.">
        <title>Megaphylogeny resolves global patterns of mushroom evolution.</title>
        <authorList>
            <person name="Varga T."/>
            <person name="Krizsan K."/>
            <person name="Foldi C."/>
            <person name="Dima B."/>
            <person name="Sanchez-Garcia M."/>
            <person name="Sanchez-Ramirez S."/>
            <person name="Szollosi G.J."/>
            <person name="Szarkandi J.G."/>
            <person name="Papp V."/>
            <person name="Albert L."/>
            <person name="Andreopoulos W."/>
            <person name="Angelini C."/>
            <person name="Antonin V."/>
            <person name="Barry K.W."/>
            <person name="Bougher N.L."/>
            <person name="Buchanan P."/>
            <person name="Buyck B."/>
            <person name="Bense V."/>
            <person name="Catcheside P."/>
            <person name="Chovatia M."/>
            <person name="Cooper J."/>
            <person name="Damon W."/>
            <person name="Desjardin D."/>
            <person name="Finy P."/>
            <person name="Geml J."/>
            <person name="Haridas S."/>
            <person name="Hughes K."/>
            <person name="Justo A."/>
            <person name="Karasinski D."/>
            <person name="Kautmanova I."/>
            <person name="Kiss B."/>
            <person name="Kocsube S."/>
            <person name="Kotiranta H."/>
            <person name="LaButti K.M."/>
            <person name="Lechner B.E."/>
            <person name="Liimatainen K."/>
            <person name="Lipzen A."/>
            <person name="Lukacs Z."/>
            <person name="Mihaltcheva S."/>
            <person name="Morgado L.N."/>
            <person name="Niskanen T."/>
            <person name="Noordeloos M.E."/>
            <person name="Ohm R.A."/>
            <person name="Ortiz-Santana B."/>
            <person name="Ovrebo C."/>
            <person name="Racz N."/>
            <person name="Riley R."/>
            <person name="Savchenko A."/>
            <person name="Shiryaev A."/>
            <person name="Soop K."/>
            <person name="Spirin V."/>
            <person name="Szebenyi C."/>
            <person name="Tomsovsky M."/>
            <person name="Tulloss R.E."/>
            <person name="Uehling J."/>
            <person name="Grigoriev I.V."/>
            <person name="Vagvolgyi C."/>
            <person name="Papp T."/>
            <person name="Martin F.M."/>
            <person name="Miettinen O."/>
            <person name="Hibbett D.S."/>
            <person name="Nagy L.G."/>
        </authorList>
    </citation>
    <scope>NUCLEOTIDE SEQUENCE [LARGE SCALE GENOMIC DNA]</scope>
    <source>
        <strain evidence="2 3">CBS 166.37</strain>
    </source>
</reference>
<protein>
    <submittedName>
        <fullName evidence="2">Uncharacterized protein</fullName>
    </submittedName>
</protein>
<evidence type="ECO:0000313" key="3">
    <source>
        <dbReference type="Proteomes" id="UP000308652"/>
    </source>
</evidence>
<keyword evidence="3" id="KW-1185">Reference proteome</keyword>
<organism evidence="2 3">
    <name type="scientific">Crucibulum laeve</name>
    <dbReference type="NCBI Taxonomy" id="68775"/>
    <lineage>
        <taxon>Eukaryota</taxon>
        <taxon>Fungi</taxon>
        <taxon>Dikarya</taxon>
        <taxon>Basidiomycota</taxon>
        <taxon>Agaricomycotina</taxon>
        <taxon>Agaricomycetes</taxon>
        <taxon>Agaricomycetidae</taxon>
        <taxon>Agaricales</taxon>
        <taxon>Agaricineae</taxon>
        <taxon>Nidulariaceae</taxon>
        <taxon>Crucibulum</taxon>
    </lineage>
</organism>
<dbReference type="OrthoDB" id="2982755at2759"/>
<accession>A0A5C3MCI1</accession>
<feature type="chain" id="PRO_5022902324" evidence="1">
    <location>
        <begin position="21"/>
        <end position="422"/>
    </location>
</feature>
<evidence type="ECO:0000313" key="2">
    <source>
        <dbReference type="EMBL" id="TFK42126.1"/>
    </source>
</evidence>
<dbReference type="EMBL" id="ML213593">
    <property type="protein sequence ID" value="TFK42126.1"/>
    <property type="molecule type" value="Genomic_DNA"/>
</dbReference>
<keyword evidence="1" id="KW-0732">Signal</keyword>